<name>A0ABR5MK57_9BACI</name>
<organism evidence="1 2">
    <name type="scientific">Oceanobacillus caeni</name>
    <dbReference type="NCBI Taxonomy" id="405946"/>
    <lineage>
        <taxon>Bacteria</taxon>
        <taxon>Bacillati</taxon>
        <taxon>Bacillota</taxon>
        <taxon>Bacilli</taxon>
        <taxon>Bacillales</taxon>
        <taxon>Bacillaceae</taxon>
        <taxon>Oceanobacillus</taxon>
    </lineage>
</organism>
<evidence type="ECO:0000313" key="1">
    <source>
        <dbReference type="EMBL" id="KPH76079.1"/>
    </source>
</evidence>
<gene>
    <name evidence="1" type="ORF">AFL42_07200</name>
</gene>
<reference evidence="1 2" key="1">
    <citation type="submission" date="2015-07" db="EMBL/GenBank/DDBJ databases">
        <title>High-quality draft genome sequence of Oceanobacillus caeni HM6, a bacillus isolated from a human feces.</title>
        <authorList>
            <person name="Kumar J."/>
            <person name="Verma M.K."/>
            <person name="Pandey R."/>
            <person name="Bhambi M."/>
            <person name="Chauhan N."/>
        </authorList>
    </citation>
    <scope>NUCLEOTIDE SEQUENCE [LARGE SCALE GENOMIC DNA]</scope>
    <source>
        <strain evidence="1 2">HM6</strain>
    </source>
</reference>
<dbReference type="RefSeq" id="WP_060668224.1">
    <property type="nucleotide sequence ID" value="NZ_LGTK01000018.1"/>
</dbReference>
<protein>
    <submittedName>
        <fullName evidence="1">Uncharacterized protein</fullName>
    </submittedName>
</protein>
<dbReference type="EMBL" id="LGTK01000018">
    <property type="protein sequence ID" value="KPH76079.1"/>
    <property type="molecule type" value="Genomic_DNA"/>
</dbReference>
<proteinExistence type="predicted"/>
<accession>A0ABR5MK57</accession>
<evidence type="ECO:0000313" key="2">
    <source>
        <dbReference type="Proteomes" id="UP000037854"/>
    </source>
</evidence>
<keyword evidence="2" id="KW-1185">Reference proteome</keyword>
<sequence>MNLENKVRKLGLASLDDNKRYELAIDKSYWEHYKKYDYYKPHKQGNYLYTKEYLEKHSYRYLKHKWKEANFKTFRTRLDRWSFRLEVRLMKLKHTIRIMLVGD</sequence>
<dbReference type="Proteomes" id="UP000037854">
    <property type="component" value="Unassembled WGS sequence"/>
</dbReference>
<comment type="caution">
    <text evidence="1">The sequence shown here is derived from an EMBL/GenBank/DDBJ whole genome shotgun (WGS) entry which is preliminary data.</text>
</comment>